<evidence type="ECO:0000256" key="10">
    <source>
        <dbReference type="ARBA" id="ARBA00049152"/>
    </source>
</evidence>
<evidence type="ECO:0000313" key="13">
    <source>
        <dbReference type="EMBL" id="GBF91106.1"/>
    </source>
</evidence>
<evidence type="ECO:0000256" key="3">
    <source>
        <dbReference type="ARBA" id="ARBA00022516"/>
    </source>
</evidence>
<dbReference type="InterPro" id="IPR001095">
    <property type="entry name" value="Acetyl_CoA_COase_a_su"/>
</dbReference>
<evidence type="ECO:0000256" key="5">
    <source>
        <dbReference type="ARBA" id="ARBA00022741"/>
    </source>
</evidence>
<dbReference type="HAMAP" id="MF_00823">
    <property type="entry name" value="AcetylCoA_CT_alpha"/>
    <property type="match status" value="1"/>
</dbReference>
<keyword evidence="4 13" id="KW-0808">Transferase</keyword>
<dbReference type="NCBIfam" id="NF004344">
    <property type="entry name" value="PRK05724.1"/>
    <property type="match status" value="1"/>
</dbReference>
<dbReference type="AlphaFoldDB" id="A0A2V0NU02"/>
<dbReference type="GO" id="GO:0003989">
    <property type="term" value="F:acetyl-CoA carboxylase activity"/>
    <property type="evidence" value="ECO:0007669"/>
    <property type="project" value="InterPro"/>
</dbReference>
<gene>
    <name evidence="13" type="ORF">Rsub_04775</name>
</gene>
<evidence type="ECO:0000256" key="9">
    <source>
        <dbReference type="ARBA" id="ARBA00023160"/>
    </source>
</evidence>
<dbReference type="GO" id="GO:0009317">
    <property type="term" value="C:acetyl-CoA carboxylase complex"/>
    <property type="evidence" value="ECO:0007669"/>
    <property type="project" value="InterPro"/>
</dbReference>
<dbReference type="GO" id="GO:0005524">
    <property type="term" value="F:ATP binding"/>
    <property type="evidence" value="ECO:0007669"/>
    <property type="project" value="UniProtKB-KW"/>
</dbReference>
<dbReference type="SUPFAM" id="SSF52096">
    <property type="entry name" value="ClpP/crotonase"/>
    <property type="match status" value="1"/>
</dbReference>
<dbReference type="GO" id="GO:0006633">
    <property type="term" value="P:fatty acid biosynthetic process"/>
    <property type="evidence" value="ECO:0007669"/>
    <property type="project" value="UniProtKB-KW"/>
</dbReference>
<dbReference type="GO" id="GO:2001295">
    <property type="term" value="P:malonyl-CoA biosynthetic process"/>
    <property type="evidence" value="ECO:0007669"/>
    <property type="project" value="UniProtKB-UniPathway"/>
</dbReference>
<evidence type="ECO:0000256" key="2">
    <source>
        <dbReference type="ARBA" id="ARBA00011883"/>
    </source>
</evidence>
<accession>A0A2V0NU02</accession>
<organism evidence="13 14">
    <name type="scientific">Raphidocelis subcapitata</name>
    <dbReference type="NCBI Taxonomy" id="307507"/>
    <lineage>
        <taxon>Eukaryota</taxon>
        <taxon>Viridiplantae</taxon>
        <taxon>Chlorophyta</taxon>
        <taxon>core chlorophytes</taxon>
        <taxon>Chlorophyceae</taxon>
        <taxon>CS clade</taxon>
        <taxon>Sphaeropleales</taxon>
        <taxon>Selenastraceae</taxon>
        <taxon>Raphidocelis</taxon>
    </lineage>
</organism>
<keyword evidence="14" id="KW-1185">Reference proteome</keyword>
<keyword evidence="3" id="KW-0444">Lipid biosynthesis</keyword>
<dbReference type="Gene3D" id="3.90.226.10">
    <property type="entry name" value="2-enoyl-CoA Hydratase, Chain A, domain 1"/>
    <property type="match status" value="1"/>
</dbReference>
<keyword evidence="9" id="KW-0275">Fatty acid biosynthesis</keyword>
<dbReference type="EC" id="2.1.3.15" evidence="2"/>
<evidence type="ECO:0000256" key="8">
    <source>
        <dbReference type="ARBA" id="ARBA00023098"/>
    </source>
</evidence>
<reference evidence="13 14" key="1">
    <citation type="journal article" date="2018" name="Sci. Rep.">
        <title>Raphidocelis subcapitata (=Pseudokirchneriella subcapitata) provides an insight into genome evolution and environmental adaptations in the Sphaeropleales.</title>
        <authorList>
            <person name="Suzuki S."/>
            <person name="Yamaguchi H."/>
            <person name="Nakajima N."/>
            <person name="Kawachi M."/>
        </authorList>
    </citation>
    <scope>NUCLEOTIDE SEQUENCE [LARGE SCALE GENOMIC DNA]</scope>
    <source>
        <strain evidence="13 14">NIES-35</strain>
    </source>
</reference>
<sequence length="494" mass="53477">MQATARAPARSGAAAAAPRARVQRPRLAPARALGDKDAGTLAGRGKEWIQTIWSRFGPATDRAQNITTLEFEKPLLELDKRIKEVRKVAEENGVDVSQQIAELETRAQQLRKETYSRLTPTQRLQVARHPNRPTCLDIILNITDKFVELHGDRAGLDDPAIVCGIGRMGGVSFMFIGQQKGRNTKENVRRNFGMPQPNGYRKAMRFMRHAHKFGLPIVTFVDTPGAYAGRAAEELGQGEAIAYNLREMFGLRVPLISVVIGEGGSGGALAIGCANRNLIMQNSVYYVASPEACAAILWKSRNATGTATEALRITAPELVRLGVMDTIIPEPLGGAHSDPVAAFPAIKDAIMATYREYEPMTEREIQLDRYAKFRKLGQFEEWAVKGGAWKETREARAAAPGAHTAAGAWAFDASEARAIEAAADGDEAWERALADKAEWTNKPLQPPGLARSGIMEMAVSMVEARRRKQAGAGGAGGGVRLSAEQLASKTGAAV</sequence>
<dbReference type="PRINTS" id="PR01069">
    <property type="entry name" value="ACCCTRFRASEA"/>
</dbReference>
<evidence type="ECO:0000259" key="12">
    <source>
        <dbReference type="PROSITE" id="PS50989"/>
    </source>
</evidence>
<evidence type="ECO:0000256" key="11">
    <source>
        <dbReference type="SAM" id="MobiDB-lite"/>
    </source>
</evidence>
<keyword evidence="7" id="KW-0067">ATP-binding</keyword>
<name>A0A2V0NU02_9CHLO</name>
<keyword evidence="8" id="KW-0443">Lipid metabolism</keyword>
<dbReference type="PANTHER" id="PTHR42853">
    <property type="entry name" value="ACETYL-COENZYME A CARBOXYLASE CARBOXYL TRANSFERASE SUBUNIT ALPHA"/>
    <property type="match status" value="1"/>
</dbReference>
<dbReference type="NCBIfam" id="TIGR00513">
    <property type="entry name" value="accA"/>
    <property type="match status" value="1"/>
</dbReference>
<protein>
    <recommendedName>
        <fullName evidence="2">acetyl-CoA carboxytransferase</fullName>
        <ecNumber evidence="2">2.1.3.15</ecNumber>
    </recommendedName>
</protein>
<comment type="catalytic activity">
    <reaction evidence="10">
        <text>N(6)-carboxybiotinyl-L-lysyl-[protein] + acetyl-CoA = N(6)-biotinyl-L-lysyl-[protein] + malonyl-CoA</text>
        <dbReference type="Rhea" id="RHEA:54728"/>
        <dbReference type="Rhea" id="RHEA-COMP:10505"/>
        <dbReference type="Rhea" id="RHEA-COMP:10506"/>
        <dbReference type="ChEBI" id="CHEBI:57288"/>
        <dbReference type="ChEBI" id="CHEBI:57384"/>
        <dbReference type="ChEBI" id="CHEBI:83144"/>
        <dbReference type="ChEBI" id="CHEBI:83145"/>
        <dbReference type="EC" id="2.1.3.15"/>
    </reaction>
</comment>
<dbReference type="OrthoDB" id="196847at2759"/>
<dbReference type="GO" id="GO:0016743">
    <property type="term" value="F:carboxyl- or carbamoyltransferase activity"/>
    <property type="evidence" value="ECO:0007669"/>
    <property type="project" value="InterPro"/>
</dbReference>
<proteinExistence type="inferred from homology"/>
<dbReference type="InterPro" id="IPR011763">
    <property type="entry name" value="COA_CT_C"/>
</dbReference>
<feature type="compositionally biased region" description="Low complexity" evidence="11">
    <location>
        <begin position="1"/>
        <end position="32"/>
    </location>
</feature>
<dbReference type="UniPathway" id="UPA00655">
    <property type="reaction ID" value="UER00711"/>
</dbReference>
<keyword evidence="6" id="KW-0276">Fatty acid metabolism</keyword>
<dbReference type="EMBL" id="BDRX01000022">
    <property type="protein sequence ID" value="GBF91106.1"/>
    <property type="molecule type" value="Genomic_DNA"/>
</dbReference>
<dbReference type="PROSITE" id="PS50989">
    <property type="entry name" value="COA_CT_CTER"/>
    <property type="match status" value="1"/>
</dbReference>
<dbReference type="PANTHER" id="PTHR42853:SF3">
    <property type="entry name" value="ACETYL-COENZYME A CARBOXYLASE CARBOXYL TRANSFERASE SUBUNIT ALPHA, CHLOROPLASTIC"/>
    <property type="match status" value="1"/>
</dbReference>
<keyword evidence="5" id="KW-0547">Nucleotide-binding</keyword>
<dbReference type="InParanoid" id="A0A2V0NU02"/>
<evidence type="ECO:0000256" key="6">
    <source>
        <dbReference type="ARBA" id="ARBA00022832"/>
    </source>
</evidence>
<dbReference type="NCBIfam" id="NF041504">
    <property type="entry name" value="AccA_sub"/>
    <property type="match status" value="1"/>
</dbReference>
<evidence type="ECO:0000256" key="1">
    <source>
        <dbReference type="ARBA" id="ARBA00004956"/>
    </source>
</evidence>
<feature type="domain" description="CoA carboxyltransferase C-terminal" evidence="12">
    <location>
        <begin position="102"/>
        <end position="356"/>
    </location>
</feature>
<comment type="pathway">
    <text evidence="1">Lipid metabolism; malonyl-CoA biosynthesis; malonyl-CoA from acetyl-CoA: step 1/1.</text>
</comment>
<dbReference type="STRING" id="307507.A0A2V0NU02"/>
<dbReference type="InterPro" id="IPR029045">
    <property type="entry name" value="ClpP/crotonase-like_dom_sf"/>
</dbReference>
<feature type="region of interest" description="Disordered" evidence="11">
    <location>
        <begin position="1"/>
        <end position="39"/>
    </location>
</feature>
<dbReference type="Pfam" id="PF03255">
    <property type="entry name" value="ACCA"/>
    <property type="match status" value="1"/>
</dbReference>
<evidence type="ECO:0000313" key="14">
    <source>
        <dbReference type="Proteomes" id="UP000247498"/>
    </source>
</evidence>
<evidence type="ECO:0000256" key="7">
    <source>
        <dbReference type="ARBA" id="ARBA00022840"/>
    </source>
</evidence>
<evidence type="ECO:0000256" key="4">
    <source>
        <dbReference type="ARBA" id="ARBA00022679"/>
    </source>
</evidence>
<comment type="caution">
    <text evidence="13">The sequence shown here is derived from an EMBL/GenBank/DDBJ whole genome shotgun (WGS) entry which is preliminary data.</text>
</comment>
<dbReference type="Proteomes" id="UP000247498">
    <property type="component" value="Unassembled WGS sequence"/>
</dbReference>